<gene>
    <name evidence="1" type="primary">Contig16056.g17107</name>
    <name evidence="1" type="ORF">STYLEM_5204</name>
</gene>
<accession>A0A078A240</accession>
<protein>
    <submittedName>
        <fullName evidence="1">Uncharacterized protein</fullName>
    </submittedName>
</protein>
<dbReference type="AlphaFoldDB" id="A0A078A240"/>
<dbReference type="EMBL" id="CCKQ01005053">
    <property type="protein sequence ID" value="CDW76205.1"/>
    <property type="molecule type" value="Genomic_DNA"/>
</dbReference>
<dbReference type="InParanoid" id="A0A078A240"/>
<proteinExistence type="predicted"/>
<evidence type="ECO:0000313" key="2">
    <source>
        <dbReference type="Proteomes" id="UP000039865"/>
    </source>
</evidence>
<organism evidence="1 2">
    <name type="scientific">Stylonychia lemnae</name>
    <name type="common">Ciliate</name>
    <dbReference type="NCBI Taxonomy" id="5949"/>
    <lineage>
        <taxon>Eukaryota</taxon>
        <taxon>Sar</taxon>
        <taxon>Alveolata</taxon>
        <taxon>Ciliophora</taxon>
        <taxon>Intramacronucleata</taxon>
        <taxon>Spirotrichea</taxon>
        <taxon>Stichotrichia</taxon>
        <taxon>Sporadotrichida</taxon>
        <taxon>Oxytrichidae</taxon>
        <taxon>Stylonychinae</taxon>
        <taxon>Stylonychia</taxon>
    </lineage>
</organism>
<dbReference type="Proteomes" id="UP000039865">
    <property type="component" value="Unassembled WGS sequence"/>
</dbReference>
<keyword evidence="2" id="KW-1185">Reference proteome</keyword>
<reference evidence="1 2" key="1">
    <citation type="submission" date="2014-06" db="EMBL/GenBank/DDBJ databases">
        <authorList>
            <person name="Swart Estienne"/>
        </authorList>
    </citation>
    <scope>NUCLEOTIDE SEQUENCE [LARGE SCALE GENOMIC DNA]</scope>
    <source>
        <strain evidence="1 2">130c</strain>
    </source>
</reference>
<name>A0A078A240_STYLE</name>
<evidence type="ECO:0000313" key="1">
    <source>
        <dbReference type="EMBL" id="CDW76205.1"/>
    </source>
</evidence>
<sequence>MSEFQTKQETTTEEQKDSYIPNDKKINNLLPAEYKWMLEDYVEVDYSKIDSRIKTKNLPLRLEEKGKKIEVLQIIMISHRDMLLVEYYHTKQKKNRSVDLINLSTLTLIQTQSLRKSVDEKSKIFHRIFNDVDYIFYQGDQFVFLMKFDDFIEQAYDKTLIQLDFQQCNRFRGVDFIDEFSIMVTYQYFTYIFKFEADNVVHLSTNQAITLFGIIRILLNLSLSIKLPLRQIKEKISTIIRQDI</sequence>